<comment type="similarity">
    <text evidence="6">Belongs to the HepT RNase toxin family.</text>
</comment>
<comment type="caution">
    <text evidence="7">The sequence shown here is derived from an EMBL/GenBank/DDBJ whole genome shotgun (WGS) entry which is preliminary data.</text>
</comment>
<evidence type="ECO:0000313" key="7">
    <source>
        <dbReference type="EMBL" id="GET41725.1"/>
    </source>
</evidence>
<keyword evidence="5" id="KW-0378">Hydrolase</keyword>
<keyword evidence="3" id="KW-0540">Nuclease</keyword>
<dbReference type="Gene3D" id="1.20.120.580">
    <property type="entry name" value="bsu32300-like"/>
    <property type="match status" value="1"/>
</dbReference>
<evidence type="ECO:0000256" key="6">
    <source>
        <dbReference type="ARBA" id="ARBA00024207"/>
    </source>
</evidence>
<evidence type="ECO:0008006" key="9">
    <source>
        <dbReference type="Google" id="ProtNLM"/>
    </source>
</evidence>
<evidence type="ECO:0000256" key="3">
    <source>
        <dbReference type="ARBA" id="ARBA00022722"/>
    </source>
</evidence>
<dbReference type="GO" id="GO:0000166">
    <property type="term" value="F:nucleotide binding"/>
    <property type="evidence" value="ECO:0007669"/>
    <property type="project" value="UniProtKB-KW"/>
</dbReference>
<dbReference type="InterPro" id="IPR051813">
    <property type="entry name" value="HepT_RNase_toxin"/>
</dbReference>
<protein>
    <recommendedName>
        <fullName evidence="9">Nucleotidyltransferase</fullName>
    </recommendedName>
</protein>
<keyword evidence="2" id="KW-1277">Toxin-antitoxin system</keyword>
<dbReference type="InterPro" id="IPR008201">
    <property type="entry name" value="HepT-like"/>
</dbReference>
<dbReference type="RefSeq" id="WP_226588267.1">
    <property type="nucleotide sequence ID" value="NZ_BLAY01000132.1"/>
</dbReference>
<reference evidence="7" key="1">
    <citation type="submission" date="2019-10" db="EMBL/GenBank/DDBJ databases">
        <title>Draft genome sequece of Microseira wollei NIES-4236.</title>
        <authorList>
            <person name="Yamaguchi H."/>
            <person name="Suzuki S."/>
            <person name="Kawachi M."/>
        </authorList>
    </citation>
    <scope>NUCLEOTIDE SEQUENCE</scope>
    <source>
        <strain evidence="7">NIES-4236</strain>
    </source>
</reference>
<dbReference type="PANTHER" id="PTHR34139">
    <property type="entry name" value="UPF0331 PROTEIN MJ0127"/>
    <property type="match status" value="1"/>
</dbReference>
<dbReference type="InterPro" id="IPR037038">
    <property type="entry name" value="HepT-like_sf"/>
</dbReference>
<dbReference type="AlphaFoldDB" id="A0AAV3XNF6"/>
<evidence type="ECO:0000256" key="5">
    <source>
        <dbReference type="ARBA" id="ARBA00022801"/>
    </source>
</evidence>
<evidence type="ECO:0000256" key="1">
    <source>
        <dbReference type="ARBA" id="ARBA00022553"/>
    </source>
</evidence>
<dbReference type="GO" id="GO:0110001">
    <property type="term" value="C:toxin-antitoxin complex"/>
    <property type="evidence" value="ECO:0007669"/>
    <property type="project" value="InterPro"/>
</dbReference>
<dbReference type="PANTHER" id="PTHR34139:SF1">
    <property type="entry name" value="RNASE MJ1380-RELATED"/>
    <property type="match status" value="1"/>
</dbReference>
<gene>
    <name evidence="7" type="ORF">MiSe_65390</name>
</gene>
<dbReference type="Proteomes" id="UP001050975">
    <property type="component" value="Unassembled WGS sequence"/>
</dbReference>
<dbReference type="EMBL" id="BLAY01000132">
    <property type="protein sequence ID" value="GET41725.1"/>
    <property type="molecule type" value="Genomic_DNA"/>
</dbReference>
<name>A0AAV3XNF6_9CYAN</name>
<keyword evidence="4" id="KW-0547">Nucleotide-binding</keyword>
<organism evidence="7 8">
    <name type="scientific">Microseira wollei NIES-4236</name>
    <dbReference type="NCBI Taxonomy" id="2530354"/>
    <lineage>
        <taxon>Bacteria</taxon>
        <taxon>Bacillati</taxon>
        <taxon>Cyanobacteriota</taxon>
        <taxon>Cyanophyceae</taxon>
        <taxon>Oscillatoriophycideae</taxon>
        <taxon>Aerosakkonematales</taxon>
        <taxon>Aerosakkonemataceae</taxon>
        <taxon>Microseira</taxon>
    </lineage>
</organism>
<keyword evidence="1" id="KW-0597">Phosphoprotein</keyword>
<dbReference type="GO" id="GO:0004540">
    <property type="term" value="F:RNA nuclease activity"/>
    <property type="evidence" value="ECO:0007669"/>
    <property type="project" value="InterPro"/>
</dbReference>
<evidence type="ECO:0000256" key="4">
    <source>
        <dbReference type="ARBA" id="ARBA00022741"/>
    </source>
</evidence>
<accession>A0AAV3XNF6</accession>
<proteinExistence type="inferred from homology"/>
<evidence type="ECO:0000256" key="2">
    <source>
        <dbReference type="ARBA" id="ARBA00022649"/>
    </source>
</evidence>
<dbReference type="Pfam" id="PF01934">
    <property type="entry name" value="HepT-like"/>
    <property type="match status" value="1"/>
</dbReference>
<keyword evidence="8" id="KW-1185">Reference proteome</keyword>
<dbReference type="GO" id="GO:0016787">
    <property type="term" value="F:hydrolase activity"/>
    <property type="evidence" value="ECO:0007669"/>
    <property type="project" value="UniProtKB-KW"/>
</dbReference>
<evidence type="ECO:0000313" key="8">
    <source>
        <dbReference type="Proteomes" id="UP001050975"/>
    </source>
</evidence>
<sequence length="114" mass="13255">MSPSAREYLQHILDETAYIIANYSGLDKATFVEDETLKRAYVRSIEVIGEAVKQLQNPLRQKYSAIDWRAIAGMRDRLIHNYFGVDYDIVWDVVTNKVPELNAEVRKMIDQEFS</sequence>